<reference evidence="1" key="1">
    <citation type="submission" date="2020-04" db="EMBL/GenBank/DDBJ databases">
        <authorList>
            <person name="Broberg M."/>
        </authorList>
    </citation>
    <scope>NUCLEOTIDE SEQUENCE</scope>
</reference>
<accession>A0ACA9UKE2</accession>
<name>A0ACA9UKE2_BIOOC</name>
<dbReference type="Proteomes" id="UP000836387">
    <property type="component" value="Unassembled WGS sequence"/>
</dbReference>
<reference evidence="1" key="2">
    <citation type="submission" date="2021-10" db="EMBL/GenBank/DDBJ databases">
        <authorList>
            <person name="Piombo E."/>
        </authorList>
    </citation>
    <scope>NUCLEOTIDE SEQUENCE</scope>
</reference>
<evidence type="ECO:0000313" key="2">
    <source>
        <dbReference type="Proteomes" id="UP000836387"/>
    </source>
</evidence>
<evidence type="ECO:0000313" key="1">
    <source>
        <dbReference type="EMBL" id="CAG9953690.1"/>
    </source>
</evidence>
<protein>
    <submittedName>
        <fullName evidence="1">Uncharacterized protein</fullName>
    </submittedName>
</protein>
<comment type="caution">
    <text evidence="1">The sequence shown here is derived from an EMBL/GenBank/DDBJ whole genome shotgun (WGS) entry which is preliminary data.</text>
</comment>
<gene>
    <name evidence="1" type="ORF">CRV2_00015060</name>
</gene>
<sequence>MPREFQFVAVLRPTEPVPFETRKLTHSHARRETHAMKKRLRMQRVQAKATQARAGNVVVVFDVRIVVPHATATCHALFSAPGDHQERVFREWVGLAVTDQDLLDTAVLLRAGRHLLETKPDDPFLPQMILLYKQRGLQRLRRLLSGMSSPVNALGIAIALSLAMDEDLFGEMGVARMHAEGVFNMVDLGGGPGSIGLPGLLQTMYETWQQIFKVGRYLSP</sequence>
<proteinExistence type="predicted"/>
<keyword evidence="2" id="KW-1185">Reference proteome</keyword>
<organism evidence="1 2">
    <name type="scientific">Clonostachys rosea f. rosea IK726</name>
    <dbReference type="NCBI Taxonomy" id="1349383"/>
    <lineage>
        <taxon>Eukaryota</taxon>
        <taxon>Fungi</taxon>
        <taxon>Dikarya</taxon>
        <taxon>Ascomycota</taxon>
        <taxon>Pezizomycotina</taxon>
        <taxon>Sordariomycetes</taxon>
        <taxon>Hypocreomycetidae</taxon>
        <taxon>Hypocreales</taxon>
        <taxon>Bionectriaceae</taxon>
        <taxon>Clonostachys</taxon>
    </lineage>
</organism>
<dbReference type="EMBL" id="CADEHS020000533">
    <property type="protein sequence ID" value="CAG9953690.1"/>
    <property type="molecule type" value="Genomic_DNA"/>
</dbReference>